<dbReference type="RefSeq" id="WP_194365929.1">
    <property type="nucleotide sequence ID" value="NZ_CP054493.1"/>
</dbReference>
<accession>A0A7S7LYV6</accession>
<dbReference type="GO" id="GO:0000156">
    <property type="term" value="F:phosphorelay response regulator activity"/>
    <property type="evidence" value="ECO:0007669"/>
    <property type="project" value="TreeGrafter"/>
</dbReference>
<feature type="domain" description="Response regulatory" evidence="8">
    <location>
        <begin position="9"/>
        <end position="123"/>
    </location>
</feature>
<dbReference type="GO" id="GO:0005829">
    <property type="term" value="C:cytosol"/>
    <property type="evidence" value="ECO:0007669"/>
    <property type="project" value="TreeGrafter"/>
</dbReference>
<dbReference type="PANTHER" id="PTHR48111">
    <property type="entry name" value="REGULATOR OF RPOS"/>
    <property type="match status" value="1"/>
</dbReference>
<dbReference type="Pfam" id="PF00072">
    <property type="entry name" value="Response_reg"/>
    <property type="match status" value="1"/>
</dbReference>
<dbReference type="PANTHER" id="PTHR48111:SF1">
    <property type="entry name" value="TWO-COMPONENT RESPONSE REGULATOR ORR33"/>
    <property type="match status" value="1"/>
</dbReference>
<dbReference type="Gene3D" id="3.40.50.2300">
    <property type="match status" value="1"/>
</dbReference>
<evidence type="ECO:0000313" key="11">
    <source>
        <dbReference type="Proteomes" id="UP000593836"/>
    </source>
</evidence>
<evidence type="ECO:0000256" key="6">
    <source>
        <dbReference type="PROSITE-ProRule" id="PRU00169"/>
    </source>
</evidence>
<dbReference type="Proteomes" id="UP000593836">
    <property type="component" value="Chromosome"/>
</dbReference>
<proteinExistence type="predicted"/>
<gene>
    <name evidence="10" type="ORF">HUE87_08820</name>
</gene>
<dbReference type="PROSITE" id="PS51755">
    <property type="entry name" value="OMPR_PHOB"/>
    <property type="match status" value="1"/>
</dbReference>
<keyword evidence="1 6" id="KW-0597">Phosphoprotein</keyword>
<dbReference type="GO" id="GO:0000976">
    <property type="term" value="F:transcription cis-regulatory region binding"/>
    <property type="evidence" value="ECO:0007669"/>
    <property type="project" value="TreeGrafter"/>
</dbReference>
<dbReference type="GO" id="GO:0006355">
    <property type="term" value="P:regulation of DNA-templated transcription"/>
    <property type="evidence" value="ECO:0007669"/>
    <property type="project" value="InterPro"/>
</dbReference>
<dbReference type="GO" id="GO:0032993">
    <property type="term" value="C:protein-DNA complex"/>
    <property type="evidence" value="ECO:0007669"/>
    <property type="project" value="TreeGrafter"/>
</dbReference>
<dbReference type="CDD" id="cd17536">
    <property type="entry name" value="REC_YesN-like"/>
    <property type="match status" value="1"/>
</dbReference>
<keyword evidence="2" id="KW-0902">Two-component regulatory system</keyword>
<dbReference type="SUPFAM" id="SSF52172">
    <property type="entry name" value="CheY-like"/>
    <property type="match status" value="1"/>
</dbReference>
<dbReference type="InterPro" id="IPR039420">
    <property type="entry name" value="WalR-like"/>
</dbReference>
<evidence type="ECO:0000259" key="8">
    <source>
        <dbReference type="PROSITE" id="PS50110"/>
    </source>
</evidence>
<dbReference type="AlphaFoldDB" id="A0A7S7LYV6"/>
<evidence type="ECO:0000259" key="9">
    <source>
        <dbReference type="PROSITE" id="PS51755"/>
    </source>
</evidence>
<reference evidence="10 11" key="1">
    <citation type="submission" date="2020-05" db="EMBL/GenBank/DDBJ databases">
        <title>Sulfurimonas marisnigri, sp. nov., and Sulfurimonas baltica, sp. nov., manganese oxide reducing chemolithoautotrophs of the class Epsilonproteobacteria isolated from the pelagic redoxclines of the Black and Baltic Seas and emended description of the genus Sulfurimonas.</title>
        <authorList>
            <person name="Henkel J.V."/>
            <person name="Laudan C."/>
            <person name="Werner J."/>
            <person name="Neu T."/>
            <person name="Plewe S."/>
            <person name="Sproer C."/>
            <person name="Bunk B."/>
            <person name="Schulz-Vogt H.N."/>
        </authorList>
    </citation>
    <scope>NUCLEOTIDE SEQUENCE [LARGE SCALE GENOMIC DNA]</scope>
    <source>
        <strain evidence="10 11">SoZ1</strain>
    </source>
</reference>
<organism evidence="10 11">
    <name type="scientific">Candidatus Sulfurimonas marisnigri</name>
    <dbReference type="NCBI Taxonomy" id="2740405"/>
    <lineage>
        <taxon>Bacteria</taxon>
        <taxon>Pseudomonadati</taxon>
        <taxon>Campylobacterota</taxon>
        <taxon>Epsilonproteobacteria</taxon>
        <taxon>Campylobacterales</taxon>
        <taxon>Sulfurimonadaceae</taxon>
        <taxon>Sulfurimonas</taxon>
    </lineage>
</organism>
<dbReference type="Pfam" id="PF00486">
    <property type="entry name" value="Trans_reg_C"/>
    <property type="match status" value="1"/>
</dbReference>
<dbReference type="InterPro" id="IPR011006">
    <property type="entry name" value="CheY-like_superfamily"/>
</dbReference>
<dbReference type="EMBL" id="CP054493">
    <property type="protein sequence ID" value="QOY53994.1"/>
    <property type="molecule type" value="Genomic_DNA"/>
</dbReference>
<keyword evidence="5" id="KW-0804">Transcription</keyword>
<evidence type="ECO:0000256" key="2">
    <source>
        <dbReference type="ARBA" id="ARBA00023012"/>
    </source>
</evidence>
<name>A0A7S7LYV6_9BACT</name>
<sequence>MSENKFPYTILFVEDEDATRENYVRFLKKYYENVYEAGDGEEAYKIYKERKPHILIVDINLPKLSGINLLKKIRKDDHSIKVIMLTAHSETHYLLEATELKLTKYLIKPITRNELKNALNLVLQELSKFTVSPKKLLILKDDFSWNYDLKELLCEEKSVPLTNKERKILTVLFSNINKTCDYYEIIYEVWYDYNDDKLDALKTIIKNLRKKLPKETIDNDFGVGYKLKL</sequence>
<evidence type="ECO:0000256" key="4">
    <source>
        <dbReference type="ARBA" id="ARBA00023125"/>
    </source>
</evidence>
<evidence type="ECO:0000256" key="3">
    <source>
        <dbReference type="ARBA" id="ARBA00023015"/>
    </source>
</evidence>
<dbReference type="Gene3D" id="1.10.10.10">
    <property type="entry name" value="Winged helix-like DNA-binding domain superfamily/Winged helix DNA-binding domain"/>
    <property type="match status" value="1"/>
</dbReference>
<keyword evidence="11" id="KW-1185">Reference proteome</keyword>
<dbReference type="SMART" id="SM00862">
    <property type="entry name" value="Trans_reg_C"/>
    <property type="match status" value="1"/>
</dbReference>
<keyword evidence="3" id="KW-0805">Transcription regulation</keyword>
<feature type="DNA-binding region" description="OmpR/PhoB-type" evidence="7">
    <location>
        <begin position="134"/>
        <end position="229"/>
    </location>
</feature>
<dbReference type="InterPro" id="IPR001789">
    <property type="entry name" value="Sig_transdc_resp-reg_receiver"/>
</dbReference>
<dbReference type="SMART" id="SM00448">
    <property type="entry name" value="REC"/>
    <property type="match status" value="1"/>
</dbReference>
<dbReference type="PROSITE" id="PS50110">
    <property type="entry name" value="RESPONSE_REGULATORY"/>
    <property type="match status" value="1"/>
</dbReference>
<dbReference type="InterPro" id="IPR016032">
    <property type="entry name" value="Sig_transdc_resp-reg_C-effctor"/>
</dbReference>
<evidence type="ECO:0000256" key="5">
    <source>
        <dbReference type="ARBA" id="ARBA00023163"/>
    </source>
</evidence>
<dbReference type="KEGG" id="smas:HUE87_08820"/>
<dbReference type="SUPFAM" id="SSF46894">
    <property type="entry name" value="C-terminal effector domain of the bipartite response regulators"/>
    <property type="match status" value="1"/>
</dbReference>
<dbReference type="InterPro" id="IPR036388">
    <property type="entry name" value="WH-like_DNA-bd_sf"/>
</dbReference>
<evidence type="ECO:0000256" key="1">
    <source>
        <dbReference type="ARBA" id="ARBA00022553"/>
    </source>
</evidence>
<protein>
    <submittedName>
        <fullName evidence="10">Response regulator transcription factor</fullName>
    </submittedName>
</protein>
<feature type="domain" description="OmpR/PhoB-type" evidence="9">
    <location>
        <begin position="134"/>
        <end position="229"/>
    </location>
</feature>
<evidence type="ECO:0000256" key="7">
    <source>
        <dbReference type="PROSITE-ProRule" id="PRU01091"/>
    </source>
</evidence>
<dbReference type="InterPro" id="IPR001867">
    <property type="entry name" value="OmpR/PhoB-type_DNA-bd"/>
</dbReference>
<feature type="modified residue" description="4-aspartylphosphate" evidence="6">
    <location>
        <position position="58"/>
    </location>
</feature>
<keyword evidence="4 7" id="KW-0238">DNA-binding</keyword>
<evidence type="ECO:0000313" key="10">
    <source>
        <dbReference type="EMBL" id="QOY53994.1"/>
    </source>
</evidence>